<feature type="compositionally biased region" description="Basic and acidic residues" evidence="1">
    <location>
        <begin position="314"/>
        <end position="324"/>
    </location>
</feature>
<feature type="compositionally biased region" description="Polar residues" evidence="1">
    <location>
        <begin position="946"/>
        <end position="968"/>
    </location>
</feature>
<feature type="compositionally biased region" description="Basic and acidic residues" evidence="1">
    <location>
        <begin position="905"/>
        <end position="917"/>
    </location>
</feature>
<feature type="compositionally biased region" description="Polar residues" evidence="1">
    <location>
        <begin position="844"/>
        <end position="860"/>
    </location>
</feature>
<dbReference type="AlphaFoldDB" id="A0A061E734"/>
<feature type="compositionally biased region" description="Low complexity" evidence="1">
    <location>
        <begin position="1038"/>
        <end position="1050"/>
    </location>
</feature>
<feature type="compositionally biased region" description="Basic and acidic residues" evidence="1">
    <location>
        <begin position="625"/>
        <end position="635"/>
    </location>
</feature>
<proteinExistence type="predicted"/>
<gene>
    <name evidence="2" type="ORF">TCM_010682</name>
</gene>
<feature type="region of interest" description="Disordered" evidence="1">
    <location>
        <begin position="828"/>
        <end position="982"/>
    </location>
</feature>
<feature type="compositionally biased region" description="Basic residues" evidence="1">
    <location>
        <begin position="570"/>
        <end position="579"/>
    </location>
</feature>
<feature type="region of interest" description="Disordered" evidence="1">
    <location>
        <begin position="134"/>
        <end position="181"/>
    </location>
</feature>
<feature type="compositionally biased region" description="Acidic residues" evidence="1">
    <location>
        <begin position="1010"/>
        <end position="1021"/>
    </location>
</feature>
<feature type="compositionally biased region" description="Polar residues" evidence="1">
    <location>
        <begin position="889"/>
        <end position="902"/>
    </location>
</feature>
<dbReference type="Gramene" id="EOY00761">
    <property type="protein sequence ID" value="EOY00761"/>
    <property type="gene ID" value="TCM_010682"/>
</dbReference>
<feature type="compositionally biased region" description="Basic and acidic residues" evidence="1">
    <location>
        <begin position="1051"/>
        <end position="1062"/>
    </location>
</feature>
<protein>
    <submittedName>
        <fullName evidence="2">Uncharacterized protein isoform 1</fullName>
    </submittedName>
</protein>
<feature type="compositionally biased region" description="Polar residues" evidence="1">
    <location>
        <begin position="725"/>
        <end position="738"/>
    </location>
</feature>
<feature type="region of interest" description="Disordered" evidence="1">
    <location>
        <begin position="658"/>
        <end position="738"/>
    </location>
</feature>
<feature type="compositionally biased region" description="Basic and acidic residues" evidence="1">
    <location>
        <begin position="693"/>
        <end position="703"/>
    </location>
</feature>
<feature type="region of interest" description="Disordered" evidence="1">
    <location>
        <begin position="228"/>
        <end position="262"/>
    </location>
</feature>
<sequence>MEKPDFTSGSGGSIVYNTVFIDTSLDTHLAMIVSDSDTVSDLKKKILYEHPLCFPNIGEIKINALKVKRKGYLYHLSDSMFVKSAFDGVSKSWFLSVDASSAEEHSENHNSRKPDPGNVVACFGITTNNSSADVVDLRPDGTSKRLSNINDSSLPQDGNNHHAKQNSASQRFDFGNSGKENSEDLHMEVEHTADSNSKVLSRPKVQEKVGGDNKICEDLPASVAASDLKRKHKTKKRKKDAFHDHSVKENGASVVESGKDALESDNVNERTAVLNDMKLGNQACFDETCRSVSCDRNKRSATRKRMADEGIEVPGKHSECETNKQNDVSLSEQEHKFTENSSQSGPASKKKYKTKKKYNENSLIENGVLISDLVKQGTGLEVTTSEYSLGQKLGSTSAILDHLNIESVKDCGRKKRKKEISNPIQVGREISSAKDVNVDTFQAIEAINNKDFGGEADPGFVLGAISEPCLISSKKMQEVSKTNVLPHSEGDDAMAGTDDGNMESKNEAPEPVVASVIKRRDSIDQNASHVNSHPTFVSQEGINLQNDIGVSGHENQSGTLEDKIVEPKKSAKKRKKSKKTKDPVGGTEALDAVHDRGPASDIPPERPASVTGEHLSDNAEQDGTTDGKEASKMRTSDCLPSVTDVRADDVIRDVLESLQQCNNGPANAENMDKKSRKKTKKKSSTVVNPPELQGKDDVDHRDPTILADNVSEVSASSKSTRKTKVVNSSSAAQLNGSDLGSKSKTGVGISPVYTQLDSSLNTLKANHEGRPIQDVVNGHYPKSARVVDGNNSIEVPCESERIKSQHQHEIVDFGGIVVDKVTDKRGVETEVKGKRKKKKPDVQSGRSTPDLSSSQMLNGNQHKHAKAQAAKSSSIQSQRSSSKVEPYSSPVQSSKTRLTISGSAAKERLQSTNKSEKINSIPKESQRPIDINSSRVHTGLGKNNDCAASSSTLERSKNPINLKSGSNEHQSHLDIAKDTGSNNRKVVNSLENKKSLLATAGPIFKHDDKESSDDDVVDDSDDSTRSPLDNSSSDDDSNMNSSSSQNGSHNSEGEGGGRERKNPGSTSPKSMSLHAILRNSSSYKKAKLTASQSQLDDLDSLPDEFVPDSQAK</sequence>
<feature type="compositionally biased region" description="Basic residues" evidence="1">
    <location>
        <begin position="674"/>
        <end position="683"/>
    </location>
</feature>
<dbReference type="EMBL" id="CM001880">
    <property type="protein sequence ID" value="EOY00761.1"/>
    <property type="molecule type" value="Genomic_DNA"/>
</dbReference>
<dbReference type="OMA" id="KDPTMGD"/>
<feature type="compositionally biased region" description="Polar residues" evidence="1">
    <location>
        <begin position="547"/>
        <end position="559"/>
    </location>
</feature>
<feature type="region of interest" description="Disordered" evidence="1">
    <location>
        <begin position="296"/>
        <end position="354"/>
    </location>
</feature>
<feature type="compositionally biased region" description="Low complexity" evidence="1">
    <location>
        <begin position="867"/>
        <end position="883"/>
    </location>
</feature>
<evidence type="ECO:0000256" key="1">
    <source>
        <dbReference type="SAM" id="MobiDB-lite"/>
    </source>
</evidence>
<feature type="region of interest" description="Disordered" evidence="1">
    <location>
        <begin position="1001"/>
        <end position="1112"/>
    </location>
</feature>
<feature type="region of interest" description="Disordered" evidence="1">
    <location>
        <begin position="481"/>
        <end position="510"/>
    </location>
</feature>
<name>A0A061E734_THECC</name>
<dbReference type="Proteomes" id="UP000026915">
    <property type="component" value="Chromosome 2"/>
</dbReference>
<dbReference type="HOGENOM" id="CLU_266725_0_0_1"/>
<keyword evidence="3" id="KW-1185">Reference proteome</keyword>
<feature type="region of interest" description="Disordered" evidence="1">
    <location>
        <begin position="547"/>
        <end position="646"/>
    </location>
</feature>
<accession>A0A061E734</accession>
<dbReference type="eggNOG" id="ENOG502RXTV">
    <property type="taxonomic scope" value="Eukaryota"/>
</dbReference>
<dbReference type="FunCoup" id="A0A061E734">
    <property type="interactions" value="44"/>
</dbReference>
<feature type="compositionally biased region" description="Polar residues" evidence="1">
    <location>
        <begin position="144"/>
        <end position="158"/>
    </location>
</feature>
<feature type="compositionally biased region" description="Acidic residues" evidence="1">
    <location>
        <begin position="1096"/>
        <end position="1106"/>
    </location>
</feature>
<reference evidence="2 3" key="1">
    <citation type="journal article" date="2013" name="Genome Biol.">
        <title>The genome sequence of the most widely cultivated cacao type and its use to identify candidate genes regulating pod color.</title>
        <authorList>
            <person name="Motamayor J.C."/>
            <person name="Mockaitis K."/>
            <person name="Schmutz J."/>
            <person name="Haiminen N."/>
            <person name="Iii D.L."/>
            <person name="Cornejo O."/>
            <person name="Findley S.D."/>
            <person name="Zheng P."/>
            <person name="Utro F."/>
            <person name="Royaert S."/>
            <person name="Saski C."/>
            <person name="Jenkins J."/>
            <person name="Podicheti R."/>
            <person name="Zhao M."/>
            <person name="Scheffler B.E."/>
            <person name="Stack J.C."/>
            <person name="Feltus F.A."/>
            <person name="Mustiga G.M."/>
            <person name="Amores F."/>
            <person name="Phillips W."/>
            <person name="Marelli J.P."/>
            <person name="May G.D."/>
            <person name="Shapiro H."/>
            <person name="Ma J."/>
            <person name="Bustamante C.D."/>
            <person name="Schnell R.J."/>
            <person name="Main D."/>
            <person name="Gilbert D."/>
            <person name="Parida L."/>
            <person name="Kuhn D.N."/>
        </authorList>
    </citation>
    <scope>NUCLEOTIDE SEQUENCE [LARGE SCALE GENOMIC DNA]</scope>
    <source>
        <strain evidence="3">cv. Matina 1-6</strain>
    </source>
</reference>
<dbReference type="InParanoid" id="A0A061E734"/>
<evidence type="ECO:0000313" key="2">
    <source>
        <dbReference type="EMBL" id="EOY00761.1"/>
    </source>
</evidence>
<evidence type="ECO:0000313" key="3">
    <source>
        <dbReference type="Proteomes" id="UP000026915"/>
    </source>
</evidence>
<feature type="compositionally biased region" description="Basic and acidic residues" evidence="1">
    <location>
        <begin position="560"/>
        <end position="569"/>
    </location>
</feature>
<feature type="compositionally biased region" description="Basic residues" evidence="1">
    <location>
        <begin position="229"/>
        <end position="240"/>
    </location>
</feature>
<organism evidence="2 3">
    <name type="scientific">Theobroma cacao</name>
    <name type="common">Cacao</name>
    <name type="synonym">Cocoa</name>
    <dbReference type="NCBI Taxonomy" id="3641"/>
    <lineage>
        <taxon>Eukaryota</taxon>
        <taxon>Viridiplantae</taxon>
        <taxon>Streptophyta</taxon>
        <taxon>Embryophyta</taxon>
        <taxon>Tracheophyta</taxon>
        <taxon>Spermatophyta</taxon>
        <taxon>Magnoliopsida</taxon>
        <taxon>eudicotyledons</taxon>
        <taxon>Gunneridae</taxon>
        <taxon>Pentapetalae</taxon>
        <taxon>rosids</taxon>
        <taxon>malvids</taxon>
        <taxon>Malvales</taxon>
        <taxon>Malvaceae</taxon>
        <taxon>Byttnerioideae</taxon>
        <taxon>Theobroma</taxon>
    </lineage>
</organism>